<dbReference type="Pfam" id="PF02545">
    <property type="entry name" value="Maf"/>
    <property type="match status" value="1"/>
</dbReference>
<evidence type="ECO:0000313" key="8">
    <source>
        <dbReference type="EMBL" id="TND52403.1"/>
    </source>
</evidence>
<evidence type="ECO:0000256" key="2">
    <source>
        <dbReference type="ARBA" id="ARBA00022801"/>
    </source>
</evidence>
<dbReference type="AlphaFoldDB" id="A0A0T6MGL7"/>
<dbReference type="InterPro" id="IPR003697">
    <property type="entry name" value="Maf-like"/>
</dbReference>
<dbReference type="OrthoDB" id="9807767at2"/>
<feature type="site" description="Important for substrate specificity" evidence="4">
    <location>
        <position position="158"/>
    </location>
</feature>
<accession>A0A653LC75</accession>
<feature type="active site" description="Proton acceptor" evidence="4">
    <location>
        <position position="75"/>
    </location>
</feature>
<dbReference type="SUPFAM" id="SSF52972">
    <property type="entry name" value="ITPase-like"/>
    <property type="match status" value="1"/>
</dbReference>
<organism evidence="10 15">
    <name type="scientific">Aeromonas veronii</name>
    <dbReference type="NCBI Taxonomy" id="654"/>
    <lineage>
        <taxon>Bacteria</taxon>
        <taxon>Pseudomonadati</taxon>
        <taxon>Pseudomonadota</taxon>
        <taxon>Gammaproteobacteria</taxon>
        <taxon>Aeromonadales</taxon>
        <taxon>Aeromonadaceae</taxon>
        <taxon>Aeromonas</taxon>
    </lineage>
</organism>
<comment type="caution">
    <text evidence="4">Lacks conserved residue(s) required for the propagation of feature annotation.</text>
</comment>
<evidence type="ECO:0000256" key="1">
    <source>
        <dbReference type="ARBA" id="ARBA00001968"/>
    </source>
</evidence>
<dbReference type="InterPro" id="IPR029001">
    <property type="entry name" value="ITPase-like_fam"/>
</dbReference>
<evidence type="ECO:0000313" key="9">
    <source>
        <dbReference type="EMBL" id="TYD47538.1"/>
    </source>
</evidence>
<comment type="catalytic activity">
    <reaction evidence="4">
        <text>dTTP + H2O = dTMP + diphosphate + H(+)</text>
        <dbReference type="Rhea" id="RHEA:28534"/>
        <dbReference type="ChEBI" id="CHEBI:15377"/>
        <dbReference type="ChEBI" id="CHEBI:15378"/>
        <dbReference type="ChEBI" id="CHEBI:33019"/>
        <dbReference type="ChEBI" id="CHEBI:37568"/>
        <dbReference type="ChEBI" id="CHEBI:63528"/>
        <dbReference type="EC" id="3.6.1.9"/>
    </reaction>
</comment>
<dbReference type="Gene3D" id="3.90.950.10">
    <property type="match status" value="1"/>
</dbReference>
<keyword evidence="3 4" id="KW-0546">Nucleotide metabolism</keyword>
<reference evidence="5 11" key="3">
    <citation type="submission" date="2018-03" db="EMBL/GenBank/DDBJ databases">
        <title>Aeromonas veronii whole genome sequencing and analysis.</title>
        <authorList>
            <person name="Xie H."/>
            <person name="Liu T."/>
            <person name="Wang K."/>
        </authorList>
    </citation>
    <scope>NUCLEOTIDE SEQUENCE [LARGE SCALE GENOMIC DNA]</scope>
    <source>
        <strain evidence="5 11">XH.VA.1</strain>
    </source>
</reference>
<evidence type="ECO:0000313" key="15">
    <source>
        <dbReference type="Proteomes" id="UP000439123"/>
    </source>
</evidence>
<dbReference type="GO" id="GO:0009117">
    <property type="term" value="P:nucleotide metabolic process"/>
    <property type="evidence" value="ECO:0007669"/>
    <property type="project" value="UniProtKB-KW"/>
</dbReference>
<reference evidence="8" key="5">
    <citation type="journal article" date="2019" name="PLoS ONE">
        <title>Identification and characterization of putative Aeromonas spp. T3SS effectors.</title>
        <authorList>
            <person name="Rangel L.T."/>
            <person name="Marden J."/>
            <person name="Colston S."/>
            <person name="Setubal J.C."/>
            <person name="Graf J."/>
            <person name="Gogarten J.P."/>
        </authorList>
    </citation>
    <scope>NUCLEOTIDE SEQUENCE</scope>
    <source>
        <strain evidence="8">BAQ071013-135</strain>
    </source>
</reference>
<evidence type="ECO:0000256" key="3">
    <source>
        <dbReference type="ARBA" id="ARBA00023080"/>
    </source>
</evidence>
<gene>
    <name evidence="10" type="primary">yhdE</name>
    <name evidence="10" type="ORF">AERO8C_70629</name>
    <name evidence="8" type="ORF">CF123_16240</name>
    <name evidence="9" type="ORF">CJF24_03270</name>
    <name evidence="6" type="ORF">D6R50_22680</name>
    <name evidence="5" type="ORF">DAA48_00790</name>
    <name evidence="7" type="ORF">E8Q35_17220</name>
</gene>
<dbReference type="PANTHER" id="PTHR43213:SF5">
    <property type="entry name" value="BIFUNCTIONAL DTTP_UTP PYROPHOSPHATASE_METHYLTRANSFERASE PROTEIN-RELATED"/>
    <property type="match status" value="1"/>
</dbReference>
<dbReference type="NCBIfam" id="TIGR00172">
    <property type="entry name" value="maf"/>
    <property type="match status" value="1"/>
</dbReference>
<dbReference type="EMBL" id="RAWX01000007">
    <property type="protein sequence ID" value="RKJ84456.1"/>
    <property type="molecule type" value="Genomic_DNA"/>
</dbReference>
<dbReference type="CDD" id="cd00555">
    <property type="entry name" value="Maf"/>
    <property type="match status" value="1"/>
</dbReference>
<comment type="subcellular location">
    <subcellularLocation>
        <location evidence="4">Cytoplasm</location>
    </subcellularLocation>
</comment>
<protein>
    <recommendedName>
        <fullName evidence="4">dTTP/UTP pyrophosphatase</fullName>
        <shortName evidence="4">dTTPase/UTPase</shortName>
        <ecNumber evidence="4">3.6.1.9</ecNumber>
    </recommendedName>
    <alternativeName>
        <fullName evidence="4">Nucleoside triphosphate pyrophosphatase</fullName>
    </alternativeName>
    <alternativeName>
        <fullName evidence="4">Nucleotide pyrophosphatase</fullName>
        <shortName evidence="4">Nucleotide PPase</shortName>
    </alternativeName>
</protein>
<dbReference type="PANTHER" id="PTHR43213">
    <property type="entry name" value="BIFUNCTIONAL DTTP/UTP PYROPHOSPHATASE/METHYLTRANSFERASE PROTEIN-RELATED"/>
    <property type="match status" value="1"/>
</dbReference>
<dbReference type="EMBL" id="CABWLC010000020">
    <property type="protein sequence ID" value="VXA89000.1"/>
    <property type="molecule type" value="Genomic_DNA"/>
</dbReference>
<reference evidence="6 12" key="4">
    <citation type="submission" date="2018-09" db="EMBL/GenBank/DDBJ databases">
        <title>Genome sequencing of Aeromonas veronii MS-17-88.</title>
        <authorList>
            <person name="Tekedar H.C."/>
            <person name="Arick M.A."/>
            <person name="Hsu C.-Y."/>
            <person name="Thrash A."/>
            <person name="Karsi A."/>
            <person name="Lawrence M.L."/>
            <person name="Abdelhamed H."/>
        </authorList>
    </citation>
    <scope>NUCLEOTIDE SEQUENCE [LARGE SCALE GENOMIC DNA]</scope>
    <source>
        <strain evidence="6 12">MS 17-88</strain>
    </source>
</reference>
<evidence type="ECO:0000313" key="10">
    <source>
        <dbReference type="EMBL" id="VXA89000.1"/>
    </source>
</evidence>
<reference evidence="8" key="2">
    <citation type="submission" date="2017-10" db="EMBL/GenBank/DDBJ databases">
        <authorList>
            <person name="Colston S.M."/>
            <person name="Graf J."/>
        </authorList>
    </citation>
    <scope>NUCLEOTIDE SEQUENCE</scope>
    <source>
        <strain evidence="8">BAQ071013-135</strain>
    </source>
</reference>
<reference evidence="9 14" key="1">
    <citation type="submission" date="2017-08" db="EMBL/GenBank/DDBJ databases">
        <title>Aeromonas veronii bv sobria strain NS22 whole genome sequencing.</title>
        <authorList>
            <person name="Katharios P."/>
            <person name="Ha V.Q."/>
            <person name="Smyrli M."/>
        </authorList>
    </citation>
    <scope>NUCLEOTIDE SEQUENCE [LARGE SCALE GENOMIC DNA]</scope>
    <source>
        <strain evidence="9 14">NS22</strain>
    </source>
</reference>
<dbReference type="Proteomes" id="UP000281725">
    <property type="component" value="Unassembled WGS sequence"/>
</dbReference>
<proteinExistence type="inferred from homology"/>
<dbReference type="Proteomes" id="UP000323129">
    <property type="component" value="Unassembled WGS sequence"/>
</dbReference>
<evidence type="ECO:0000313" key="5">
    <source>
        <dbReference type="EMBL" id="PTH82986.1"/>
    </source>
</evidence>
<evidence type="ECO:0000256" key="4">
    <source>
        <dbReference type="HAMAP-Rule" id="MF_00528"/>
    </source>
</evidence>
<keyword evidence="4" id="KW-0963">Cytoplasm</keyword>
<dbReference type="EC" id="3.6.1.9" evidence="4"/>
<dbReference type="HAMAP" id="MF_00528">
    <property type="entry name" value="Maf"/>
    <property type="match status" value="1"/>
</dbReference>
<dbReference type="Proteomes" id="UP000796104">
    <property type="component" value="Unassembled WGS sequence"/>
</dbReference>
<keyword evidence="2 4" id="KW-0378">Hydrolase</keyword>
<dbReference type="Proteomes" id="UP000309618">
    <property type="component" value="Unassembled WGS sequence"/>
</dbReference>
<evidence type="ECO:0000313" key="6">
    <source>
        <dbReference type="EMBL" id="RKJ84456.1"/>
    </source>
</evidence>
<evidence type="ECO:0000313" key="13">
    <source>
        <dbReference type="Proteomes" id="UP000309618"/>
    </source>
</evidence>
<reference evidence="10 15" key="7">
    <citation type="submission" date="2019-10" db="EMBL/GenBank/DDBJ databases">
        <authorList>
            <person name="Karimi E."/>
        </authorList>
    </citation>
    <scope>NUCLEOTIDE SEQUENCE [LARGE SCALE GENOMIC DNA]</scope>
    <source>
        <strain evidence="10">Aeromonas sp. 8C</strain>
    </source>
</reference>
<evidence type="ECO:0000313" key="14">
    <source>
        <dbReference type="Proteomes" id="UP000323129"/>
    </source>
</evidence>
<accession>A0A0T6MGL7</accession>
<dbReference type="EMBL" id="PDXJ01000022">
    <property type="protein sequence ID" value="TND52403.1"/>
    <property type="molecule type" value="Genomic_DNA"/>
</dbReference>
<dbReference type="GO" id="GO:0047429">
    <property type="term" value="F:nucleoside triphosphate diphosphatase activity"/>
    <property type="evidence" value="ECO:0007669"/>
    <property type="project" value="UniProtKB-EC"/>
</dbReference>
<dbReference type="Proteomes" id="UP000439123">
    <property type="component" value="Unassembled WGS sequence"/>
</dbReference>
<dbReference type="eggNOG" id="COG0424">
    <property type="taxonomic scope" value="Bacteria"/>
</dbReference>
<sequence length="195" mass="21468">MNKNNEPQLYLASASPRRRELLTQIGYRFEVLKLDVPEQREEGEKAQDYVCRLARDKAMAGVACAPTALPVLGADTIVVLGDRVLEKPSDLLDAKDMLESLSGKVHQVMTAVALASKDRCDVRLVTTNVAFRKLDEAEIEAYWQTGEPCDKAGAYGIQGIAGKFVSRIEGSYSAVVGLPLLETDLLIKHHLEQLK</sequence>
<dbReference type="EMBL" id="NQMC01000006">
    <property type="protein sequence ID" value="TYD47538.1"/>
    <property type="molecule type" value="Genomic_DNA"/>
</dbReference>
<evidence type="ECO:0000313" key="11">
    <source>
        <dbReference type="Proteomes" id="UP000241986"/>
    </source>
</evidence>
<evidence type="ECO:0000313" key="7">
    <source>
        <dbReference type="EMBL" id="THJ42029.1"/>
    </source>
</evidence>
<comment type="cofactor">
    <cofactor evidence="1 4">
        <name>a divalent metal cation</name>
        <dbReference type="ChEBI" id="CHEBI:60240"/>
    </cofactor>
</comment>
<reference evidence="7 13" key="6">
    <citation type="submission" date="2019-04" db="EMBL/GenBank/DDBJ databases">
        <title>Comparative genomics of Aeromonas veronii strains pathogenic to fish.</title>
        <authorList>
            <person name="Cascarano M.C."/>
            <person name="Smyrli M."/>
            <person name="Katharios P."/>
        </authorList>
    </citation>
    <scope>NUCLEOTIDE SEQUENCE [LARGE SCALE GENOMIC DNA]</scope>
    <source>
        <strain evidence="7 13">XU1</strain>
    </source>
</reference>
<comment type="similarity">
    <text evidence="4">Belongs to the Maf family. YhdE subfamily.</text>
</comment>
<dbReference type="PIRSF" id="PIRSF006305">
    <property type="entry name" value="Maf"/>
    <property type="match status" value="1"/>
</dbReference>
<dbReference type="Proteomes" id="UP000241986">
    <property type="component" value="Unassembled WGS sequence"/>
</dbReference>
<evidence type="ECO:0000313" key="12">
    <source>
        <dbReference type="Proteomes" id="UP000281725"/>
    </source>
</evidence>
<feature type="site" description="Important for substrate specificity" evidence="4">
    <location>
        <position position="17"/>
    </location>
</feature>
<dbReference type="EMBL" id="SSUX01000014">
    <property type="protein sequence ID" value="THJ42029.1"/>
    <property type="molecule type" value="Genomic_DNA"/>
</dbReference>
<dbReference type="EMBL" id="PZKL01000003">
    <property type="protein sequence ID" value="PTH82986.1"/>
    <property type="molecule type" value="Genomic_DNA"/>
</dbReference>
<feature type="site" description="Important for substrate specificity" evidence="4">
    <location>
        <position position="76"/>
    </location>
</feature>
<keyword evidence="14" id="KW-1185">Reference proteome</keyword>
<dbReference type="GO" id="GO:0005737">
    <property type="term" value="C:cytoplasm"/>
    <property type="evidence" value="ECO:0007669"/>
    <property type="project" value="UniProtKB-SubCell"/>
</dbReference>
<dbReference type="KEGG" id="avo:AMS64_21340"/>
<dbReference type="RefSeq" id="WP_005340055.1">
    <property type="nucleotide sequence ID" value="NZ_AP027933.1"/>
</dbReference>
<name>A0A0T6MGL7_AERVE</name>
<comment type="function">
    <text evidence="4">Nucleoside triphosphate pyrophosphatase that hydrolyzes dTTP and UTP. May have a dual role in cell division arrest and in preventing the incorporation of modified nucleotides into cellular nucleic acids.</text>
</comment>
<comment type="catalytic activity">
    <reaction evidence="4">
        <text>UTP + H2O = UMP + diphosphate + H(+)</text>
        <dbReference type="Rhea" id="RHEA:29395"/>
        <dbReference type="ChEBI" id="CHEBI:15377"/>
        <dbReference type="ChEBI" id="CHEBI:15378"/>
        <dbReference type="ChEBI" id="CHEBI:33019"/>
        <dbReference type="ChEBI" id="CHEBI:46398"/>
        <dbReference type="ChEBI" id="CHEBI:57865"/>
        <dbReference type="EC" id="3.6.1.9"/>
    </reaction>
</comment>